<feature type="binding site" description="axial binding residue" evidence="3">
    <location>
        <position position="411"/>
    </location>
    <ligand>
        <name>heme</name>
        <dbReference type="ChEBI" id="CHEBI:30413"/>
    </ligand>
    <ligandPart>
        <name>Fe</name>
        <dbReference type="ChEBI" id="CHEBI:18248"/>
    </ligandPart>
</feature>
<dbReference type="PANTHER" id="PTHR24305">
    <property type="entry name" value="CYTOCHROME P450"/>
    <property type="match status" value="1"/>
</dbReference>
<reference evidence="5 6" key="1">
    <citation type="submission" date="2020-08" db="EMBL/GenBank/DDBJ databases">
        <authorList>
            <person name="Seo M.-J."/>
        </authorList>
    </citation>
    <scope>NUCLEOTIDE SEQUENCE [LARGE SCALE GENOMIC DNA]</scope>
    <source>
        <strain evidence="5 6">KIGAM211</strain>
    </source>
</reference>
<evidence type="ECO:0000313" key="5">
    <source>
        <dbReference type="EMBL" id="MBB6628335.1"/>
    </source>
</evidence>
<dbReference type="RefSeq" id="WP_185253408.1">
    <property type="nucleotide sequence ID" value="NZ_JACKXE010000001.1"/>
</dbReference>
<protein>
    <submittedName>
        <fullName evidence="5">Cytochrome P450</fullName>
    </submittedName>
</protein>
<dbReference type="PANTHER" id="PTHR24305:SF166">
    <property type="entry name" value="CYTOCHROME P450 12A4, MITOCHONDRIAL-RELATED"/>
    <property type="match status" value="1"/>
</dbReference>
<keyword evidence="3 4" id="KW-0349">Heme</keyword>
<dbReference type="InterPro" id="IPR050121">
    <property type="entry name" value="Cytochrome_P450_monoxygenase"/>
</dbReference>
<dbReference type="EMBL" id="JACKXE010000001">
    <property type="protein sequence ID" value="MBB6628335.1"/>
    <property type="molecule type" value="Genomic_DNA"/>
</dbReference>
<dbReference type="PROSITE" id="PS00086">
    <property type="entry name" value="CYTOCHROME_P450"/>
    <property type="match status" value="1"/>
</dbReference>
<comment type="caution">
    <text evidence="5">The sequence shown here is derived from an EMBL/GenBank/DDBJ whole genome shotgun (WGS) entry which is preliminary data.</text>
</comment>
<dbReference type="AlphaFoldDB" id="A0A7X0VBE9"/>
<dbReference type="GO" id="GO:0020037">
    <property type="term" value="F:heme binding"/>
    <property type="evidence" value="ECO:0007669"/>
    <property type="project" value="InterPro"/>
</dbReference>
<evidence type="ECO:0000313" key="6">
    <source>
        <dbReference type="Proteomes" id="UP000523955"/>
    </source>
</evidence>
<name>A0A7X0VBE9_9ACTN</name>
<dbReference type="InterPro" id="IPR001128">
    <property type="entry name" value="Cyt_P450"/>
</dbReference>
<proteinExistence type="inferred from homology"/>
<comment type="similarity">
    <text evidence="2 4">Belongs to the cytochrome P450 family.</text>
</comment>
<dbReference type="SUPFAM" id="SSF48264">
    <property type="entry name" value="Cytochrome P450"/>
    <property type="match status" value="1"/>
</dbReference>
<evidence type="ECO:0000256" key="4">
    <source>
        <dbReference type="RuleBase" id="RU000461"/>
    </source>
</evidence>
<dbReference type="CDD" id="cd11053">
    <property type="entry name" value="CYP110-like"/>
    <property type="match status" value="1"/>
</dbReference>
<dbReference type="InterPro" id="IPR036396">
    <property type="entry name" value="Cyt_P450_sf"/>
</dbReference>
<comment type="cofactor">
    <cofactor evidence="1 3">
        <name>heme</name>
        <dbReference type="ChEBI" id="CHEBI:30413"/>
    </cofactor>
</comment>
<keyword evidence="4" id="KW-0503">Monooxygenase</keyword>
<keyword evidence="6" id="KW-1185">Reference proteome</keyword>
<evidence type="ECO:0000256" key="1">
    <source>
        <dbReference type="ARBA" id="ARBA00001971"/>
    </source>
</evidence>
<evidence type="ECO:0000256" key="2">
    <source>
        <dbReference type="ARBA" id="ARBA00010617"/>
    </source>
</evidence>
<keyword evidence="3 4" id="KW-0479">Metal-binding</keyword>
<organism evidence="5 6">
    <name type="scientific">Nocardioides luti</name>
    <dbReference type="NCBI Taxonomy" id="2761101"/>
    <lineage>
        <taxon>Bacteria</taxon>
        <taxon>Bacillati</taxon>
        <taxon>Actinomycetota</taxon>
        <taxon>Actinomycetes</taxon>
        <taxon>Propionibacteriales</taxon>
        <taxon>Nocardioidaceae</taxon>
        <taxon>Nocardioides</taxon>
    </lineage>
</organism>
<dbReference type="GO" id="GO:0004497">
    <property type="term" value="F:monooxygenase activity"/>
    <property type="evidence" value="ECO:0007669"/>
    <property type="project" value="UniProtKB-KW"/>
</dbReference>
<dbReference type="Pfam" id="PF00067">
    <property type="entry name" value="p450"/>
    <property type="match status" value="1"/>
</dbReference>
<accession>A0A7X0VBE9</accession>
<keyword evidence="3 4" id="KW-0408">Iron</keyword>
<gene>
    <name evidence="5" type="ORF">H5V45_13495</name>
</gene>
<dbReference type="Gene3D" id="1.10.630.10">
    <property type="entry name" value="Cytochrome P450"/>
    <property type="match status" value="1"/>
</dbReference>
<dbReference type="Proteomes" id="UP000523955">
    <property type="component" value="Unassembled WGS sequence"/>
</dbReference>
<dbReference type="InterPro" id="IPR002401">
    <property type="entry name" value="Cyt_P450_E_grp-I"/>
</dbReference>
<dbReference type="PRINTS" id="PR00463">
    <property type="entry name" value="EP450I"/>
</dbReference>
<sequence length="463" mass="51332">MATVEQDVSSLTDRRFARMSFVGGSSLPPVDTSALPAGPRWPALVQTAALLRFRHWLHPYLQRTYGDVFTVRLVPGGRPLVFFTRPEHAKEIFAGDPEVFHAGKANAILGPIMGEHSLLLQDSSQHKRARKLLMPAFNGHALREYQALVTEVARAEVARWVPGQELRSLDRMNALTLEVILRVVFGVTDEARLAELRPRVNRTVEISPAILLGWGYPRLQRFGPWRRTVQNQHELDALMYAEIRERRVAPDLAERTDVLSRLIRAGEGGADGDRLDDTELRDQLVTLLLAGHETTATGLAWALYELGRDPALLARAQEAARSGDDDYLDAVMKESLRLHPVIPQVVRTVLKPVTIGGWDLPAGTTVGPSILLAHSREENHDDPDAFRPDRFLGHNPPTNTWIPFGGGVRRCIGAGFSLMEGVAVLREVLTAYDVTTVGHDQPKVRNITSVPRRGARIRVTPAG</sequence>
<dbReference type="PRINTS" id="PR00385">
    <property type="entry name" value="P450"/>
</dbReference>
<dbReference type="InterPro" id="IPR017972">
    <property type="entry name" value="Cyt_P450_CS"/>
</dbReference>
<dbReference type="GO" id="GO:0005506">
    <property type="term" value="F:iron ion binding"/>
    <property type="evidence" value="ECO:0007669"/>
    <property type="project" value="InterPro"/>
</dbReference>
<keyword evidence="4" id="KW-0560">Oxidoreductase</keyword>
<dbReference type="GO" id="GO:0016705">
    <property type="term" value="F:oxidoreductase activity, acting on paired donors, with incorporation or reduction of molecular oxygen"/>
    <property type="evidence" value="ECO:0007669"/>
    <property type="project" value="InterPro"/>
</dbReference>
<evidence type="ECO:0000256" key="3">
    <source>
        <dbReference type="PIRSR" id="PIRSR602401-1"/>
    </source>
</evidence>